<dbReference type="PROSITE" id="PS00073">
    <property type="entry name" value="ACYL_COA_DH_2"/>
    <property type="match status" value="1"/>
</dbReference>
<dbReference type="STRING" id="1056495.Calag_1130"/>
<keyword evidence="5 6" id="KW-0560">Oxidoreductase</keyword>
<dbReference type="SUPFAM" id="SSF56645">
    <property type="entry name" value="Acyl-CoA dehydrogenase NM domain-like"/>
    <property type="match status" value="1"/>
</dbReference>
<gene>
    <name evidence="10" type="ordered locus">Calag_1130</name>
</gene>
<evidence type="ECO:0000256" key="4">
    <source>
        <dbReference type="ARBA" id="ARBA00022827"/>
    </source>
</evidence>
<evidence type="ECO:0000313" key="10">
    <source>
        <dbReference type="EMBL" id="AFZ70852.1"/>
    </source>
</evidence>
<organism evidence="10 11">
    <name type="scientific">Caldisphaera lagunensis (strain DSM 15908 / JCM 11604 / ANMR 0165 / IC-154)</name>
    <dbReference type="NCBI Taxonomy" id="1056495"/>
    <lineage>
        <taxon>Archaea</taxon>
        <taxon>Thermoproteota</taxon>
        <taxon>Thermoprotei</taxon>
        <taxon>Acidilobales</taxon>
        <taxon>Caldisphaeraceae</taxon>
        <taxon>Caldisphaera</taxon>
    </lineage>
</organism>
<dbReference type="FunFam" id="2.40.110.10:FF:000001">
    <property type="entry name" value="Acyl-CoA dehydrogenase, mitochondrial"/>
    <property type="match status" value="1"/>
</dbReference>
<dbReference type="Proteomes" id="UP000010469">
    <property type="component" value="Chromosome"/>
</dbReference>
<dbReference type="GO" id="GO:0050660">
    <property type="term" value="F:flavin adenine dinucleotide binding"/>
    <property type="evidence" value="ECO:0007669"/>
    <property type="project" value="InterPro"/>
</dbReference>
<dbReference type="OrthoDB" id="275197at2157"/>
<evidence type="ECO:0000256" key="1">
    <source>
        <dbReference type="ARBA" id="ARBA00001974"/>
    </source>
</evidence>
<accession>L0ACI0</accession>
<keyword evidence="11" id="KW-1185">Reference proteome</keyword>
<evidence type="ECO:0000259" key="9">
    <source>
        <dbReference type="Pfam" id="PF02771"/>
    </source>
</evidence>
<evidence type="ECO:0000259" key="7">
    <source>
        <dbReference type="Pfam" id="PF00441"/>
    </source>
</evidence>
<dbReference type="InterPro" id="IPR006089">
    <property type="entry name" value="Acyl-CoA_DH_CS"/>
</dbReference>
<evidence type="ECO:0000256" key="6">
    <source>
        <dbReference type="RuleBase" id="RU362125"/>
    </source>
</evidence>
<dbReference type="SUPFAM" id="SSF47203">
    <property type="entry name" value="Acyl-CoA dehydrogenase C-terminal domain-like"/>
    <property type="match status" value="1"/>
</dbReference>
<dbReference type="InterPro" id="IPR006091">
    <property type="entry name" value="Acyl-CoA_Oxase/DH_mid-dom"/>
</dbReference>
<dbReference type="InterPro" id="IPR036250">
    <property type="entry name" value="AcylCo_DH-like_C"/>
</dbReference>
<name>L0ACI0_CALLD</name>
<dbReference type="InterPro" id="IPR009075">
    <property type="entry name" value="AcylCo_DH/oxidase_C"/>
</dbReference>
<feature type="domain" description="Acyl-CoA oxidase/dehydrogenase middle" evidence="8">
    <location>
        <begin position="132"/>
        <end position="229"/>
    </location>
</feature>
<feature type="domain" description="Acyl-CoA dehydrogenase/oxidase N-terminal" evidence="9">
    <location>
        <begin position="17"/>
        <end position="127"/>
    </location>
</feature>
<dbReference type="InterPro" id="IPR009100">
    <property type="entry name" value="AcylCoA_DH/oxidase_NM_dom_sf"/>
</dbReference>
<evidence type="ECO:0000259" key="8">
    <source>
        <dbReference type="Pfam" id="PF02770"/>
    </source>
</evidence>
<dbReference type="Pfam" id="PF02770">
    <property type="entry name" value="Acyl-CoA_dh_M"/>
    <property type="match status" value="1"/>
</dbReference>
<protein>
    <submittedName>
        <fullName evidence="10">Acyl-CoA dehydrogenase</fullName>
    </submittedName>
</protein>
<evidence type="ECO:0000256" key="5">
    <source>
        <dbReference type="ARBA" id="ARBA00023002"/>
    </source>
</evidence>
<dbReference type="KEGG" id="clg:Calag_1130"/>
<dbReference type="FunCoup" id="L0ACI0">
    <property type="interactions" value="75"/>
</dbReference>
<dbReference type="InterPro" id="IPR013786">
    <property type="entry name" value="AcylCoA_DH/ox_N"/>
</dbReference>
<keyword evidence="3 6" id="KW-0285">Flavoprotein</keyword>
<dbReference type="PANTHER" id="PTHR43884:SF12">
    <property type="entry name" value="ISOVALERYL-COA DEHYDROGENASE, MITOCHONDRIAL-RELATED"/>
    <property type="match status" value="1"/>
</dbReference>
<comment type="cofactor">
    <cofactor evidence="1 6">
        <name>FAD</name>
        <dbReference type="ChEBI" id="CHEBI:57692"/>
    </cofactor>
</comment>
<dbReference type="FunFam" id="1.10.540.10:FF:000002">
    <property type="entry name" value="Acyl-CoA dehydrogenase FadE19"/>
    <property type="match status" value="1"/>
</dbReference>
<dbReference type="eggNOG" id="arCOG01707">
    <property type="taxonomic scope" value="Archaea"/>
</dbReference>
<dbReference type="Pfam" id="PF02771">
    <property type="entry name" value="Acyl-CoA_dh_N"/>
    <property type="match status" value="1"/>
</dbReference>
<reference evidence="11" key="1">
    <citation type="submission" date="2012-03" db="EMBL/GenBank/DDBJ databases">
        <title>Complete genome of Caldisphaera lagunensis DSM 15908.</title>
        <authorList>
            <person name="Lucas S."/>
            <person name="Copeland A."/>
            <person name="Lapidus A."/>
            <person name="Glavina del Rio T."/>
            <person name="Dalin E."/>
            <person name="Tice H."/>
            <person name="Bruce D."/>
            <person name="Goodwin L."/>
            <person name="Pitluck S."/>
            <person name="Peters L."/>
            <person name="Mikhailova N."/>
            <person name="Teshima H."/>
            <person name="Kyrpides N."/>
            <person name="Mavromatis K."/>
            <person name="Ivanova N."/>
            <person name="Brettin T."/>
            <person name="Detter J.C."/>
            <person name="Han C."/>
            <person name="Larimer F."/>
            <person name="Land M."/>
            <person name="Hauser L."/>
            <person name="Markowitz V."/>
            <person name="Cheng J.-F."/>
            <person name="Hugenholtz P."/>
            <person name="Woyke T."/>
            <person name="Wu D."/>
            <person name="Spring S."/>
            <person name="Schroeder M."/>
            <person name="Brambilla E."/>
            <person name="Klenk H.-P."/>
            <person name="Eisen J.A."/>
        </authorList>
    </citation>
    <scope>NUCLEOTIDE SEQUENCE [LARGE SCALE GENOMIC DNA]</scope>
    <source>
        <strain evidence="11">DSM 15908 / JCM 11604 / IC-154</strain>
    </source>
</reference>
<dbReference type="Gene3D" id="2.40.110.10">
    <property type="entry name" value="Butyryl-CoA Dehydrogenase, subunit A, domain 2"/>
    <property type="match status" value="1"/>
</dbReference>
<dbReference type="PIRSF" id="PIRSF016578">
    <property type="entry name" value="HsaA"/>
    <property type="match status" value="1"/>
</dbReference>
<dbReference type="InParanoid" id="L0ACI0"/>
<dbReference type="PANTHER" id="PTHR43884">
    <property type="entry name" value="ACYL-COA DEHYDROGENASE"/>
    <property type="match status" value="1"/>
</dbReference>
<evidence type="ECO:0000256" key="3">
    <source>
        <dbReference type="ARBA" id="ARBA00022630"/>
    </source>
</evidence>
<dbReference type="GeneID" id="14212390"/>
<proteinExistence type="inferred from homology"/>
<sequence>MVFPFKSIEDFKIDINNEHELFRKSVREFLEKNVEPRWKEIEDTNQIPPEIFKAMGEQGFFGIGIPEEYGGQGGGQLMTTIMMEEIARIVPSLAVAVGVNHLFGVPILKFGSEELKKKYIMPIARGEAQGAHANTEPSGGSDVAGIQSRAEKQNDHYVINGRKVFISGAEKADYFIVSARTNPQQQNKRWWGITVFVVEKNWPGVKLGQHFKVIGMRGEQPYEVIFDNVKVPQENVVGKVDEGFKVIVSTYDYTRIGIAAQAVGIAQATFEKALNYSLQRELFGQQIINFEMIDEKIAEMYMKLEAARLLTYWAASLADANRSEFIIAASLAKSFASEAAEWISRQAVQIHGGYGVDQEMGLERYLRDSVITTIYEGTNEIQRLTIARELVRQAFGLKI</sequence>
<dbReference type="InterPro" id="IPR046373">
    <property type="entry name" value="Acyl-CoA_Oxase/DH_mid-dom_sf"/>
</dbReference>
<feature type="domain" description="Acyl-CoA dehydrogenase/oxidase C-terminal" evidence="7">
    <location>
        <begin position="241"/>
        <end position="390"/>
    </location>
</feature>
<evidence type="ECO:0000256" key="2">
    <source>
        <dbReference type="ARBA" id="ARBA00009347"/>
    </source>
</evidence>
<dbReference type="GO" id="GO:0003995">
    <property type="term" value="F:acyl-CoA dehydrogenase activity"/>
    <property type="evidence" value="ECO:0007669"/>
    <property type="project" value="InterPro"/>
</dbReference>
<keyword evidence="4 6" id="KW-0274">FAD</keyword>
<comment type="similarity">
    <text evidence="2 6">Belongs to the acyl-CoA dehydrogenase family.</text>
</comment>
<dbReference type="FunFam" id="1.20.140.10:FF:000004">
    <property type="entry name" value="Acyl-CoA dehydrogenase FadE25"/>
    <property type="match status" value="1"/>
</dbReference>
<dbReference type="InterPro" id="IPR037069">
    <property type="entry name" value="AcylCoA_DH/ox_N_sf"/>
</dbReference>
<dbReference type="Gene3D" id="1.20.140.10">
    <property type="entry name" value="Butyryl-CoA Dehydrogenase, subunit A, domain 3"/>
    <property type="match status" value="1"/>
</dbReference>
<dbReference type="Gene3D" id="1.10.540.10">
    <property type="entry name" value="Acyl-CoA dehydrogenase/oxidase, N-terminal domain"/>
    <property type="match status" value="1"/>
</dbReference>
<dbReference type="Pfam" id="PF00441">
    <property type="entry name" value="Acyl-CoA_dh_1"/>
    <property type="match status" value="1"/>
</dbReference>
<evidence type="ECO:0000313" key="11">
    <source>
        <dbReference type="Proteomes" id="UP000010469"/>
    </source>
</evidence>
<dbReference type="EMBL" id="CP003378">
    <property type="protein sequence ID" value="AFZ70852.1"/>
    <property type="molecule type" value="Genomic_DNA"/>
</dbReference>
<dbReference type="RefSeq" id="WP_015232749.1">
    <property type="nucleotide sequence ID" value="NC_019791.1"/>
</dbReference>
<dbReference type="AlphaFoldDB" id="L0ACI0"/>
<dbReference type="HOGENOM" id="CLU_018204_0_2_2"/>